<feature type="binding site" evidence="22">
    <location>
        <begin position="96"/>
        <end position="97"/>
    </location>
    <ligand>
        <name>ATP</name>
        <dbReference type="ChEBI" id="CHEBI:30616"/>
    </ligand>
</feature>
<keyword evidence="8 24" id="KW-0808">Transferase</keyword>
<evidence type="ECO:0000256" key="14">
    <source>
        <dbReference type="ARBA" id="ARBA00022842"/>
    </source>
</evidence>
<evidence type="ECO:0000256" key="11">
    <source>
        <dbReference type="ARBA" id="ARBA00022741"/>
    </source>
</evidence>
<keyword evidence="9 24" id="KW-0812">Transmembrane</keyword>
<dbReference type="EMBL" id="SZVP01000008">
    <property type="protein sequence ID" value="TMM45040.1"/>
    <property type="molecule type" value="Genomic_DNA"/>
</dbReference>
<dbReference type="AlphaFoldDB" id="A0A8H2JMU3"/>
<keyword evidence="17 24" id="KW-0472">Membrane</keyword>
<dbReference type="Proteomes" id="UP000307702">
    <property type="component" value="Unassembled WGS sequence"/>
</dbReference>
<feature type="binding site" evidence="21">
    <location>
        <position position="11"/>
    </location>
    <ligand>
        <name>substrate</name>
    </ligand>
</feature>
<keyword evidence="26" id="KW-1185">Reference proteome</keyword>
<feature type="transmembrane region" description="Helical" evidence="24">
    <location>
        <begin position="12"/>
        <end position="27"/>
    </location>
</feature>
<comment type="function">
    <text evidence="24">Catalyzes the ATP-dependent phosphorylation of sn-l,2-diacylglycerol (DAG) to phosphatidic acid. Involved in the recycling of diacylglycerol produced as a by-product during membrane-derived oligosaccharide (MDO) biosynthesis.</text>
</comment>
<comment type="catalytic activity">
    <reaction evidence="24">
        <text>a 1,2-diacyl-sn-glycerol + ATP = a 1,2-diacyl-sn-glycero-3-phosphate + ADP + H(+)</text>
        <dbReference type="Rhea" id="RHEA:10272"/>
        <dbReference type="ChEBI" id="CHEBI:15378"/>
        <dbReference type="ChEBI" id="CHEBI:17815"/>
        <dbReference type="ChEBI" id="CHEBI:30616"/>
        <dbReference type="ChEBI" id="CHEBI:58608"/>
        <dbReference type="ChEBI" id="CHEBI:456216"/>
        <dbReference type="EC" id="2.7.1.107"/>
    </reaction>
</comment>
<dbReference type="InterPro" id="IPR033718">
    <property type="entry name" value="DAGK_prok"/>
</dbReference>
<evidence type="ECO:0000256" key="23">
    <source>
        <dbReference type="PIRSR" id="PIRSR600829-4"/>
    </source>
</evidence>
<feature type="binding site" evidence="22">
    <location>
        <position position="30"/>
    </location>
    <ligand>
        <name>ATP</name>
        <dbReference type="ChEBI" id="CHEBI:30616"/>
    </ligand>
</feature>
<evidence type="ECO:0000256" key="8">
    <source>
        <dbReference type="ARBA" id="ARBA00022679"/>
    </source>
</evidence>
<evidence type="ECO:0000256" key="9">
    <source>
        <dbReference type="ARBA" id="ARBA00022692"/>
    </source>
</evidence>
<gene>
    <name evidence="25" type="ORF">FCS21_09705</name>
</gene>
<evidence type="ECO:0000256" key="16">
    <source>
        <dbReference type="ARBA" id="ARBA00023098"/>
    </source>
</evidence>
<dbReference type="GO" id="GO:0004143">
    <property type="term" value="F:ATP-dependent diacylglycerol kinase activity"/>
    <property type="evidence" value="ECO:0007669"/>
    <property type="project" value="UniProtKB-EC"/>
</dbReference>
<evidence type="ECO:0000256" key="1">
    <source>
        <dbReference type="ARBA" id="ARBA00004429"/>
    </source>
</evidence>
<keyword evidence="11 22" id="KW-0547">Nucleotide-binding</keyword>
<feature type="transmembrane region" description="Helical" evidence="24">
    <location>
        <begin position="97"/>
        <end position="119"/>
    </location>
</feature>
<evidence type="ECO:0000256" key="10">
    <source>
        <dbReference type="ARBA" id="ARBA00022723"/>
    </source>
</evidence>
<proteinExistence type="inferred from homology"/>
<keyword evidence="18" id="KW-0594">Phospholipid biosynthesis</keyword>
<feature type="binding site" evidence="21">
    <location>
        <begin position="114"/>
        <end position="119"/>
    </location>
    <ligand>
        <name>substrate</name>
    </ligand>
</feature>
<dbReference type="GO" id="GO:0005524">
    <property type="term" value="F:ATP binding"/>
    <property type="evidence" value="ECO:0007669"/>
    <property type="project" value="UniProtKB-KW"/>
</dbReference>
<keyword evidence="15 24" id="KW-1133">Transmembrane helix</keyword>
<evidence type="ECO:0000256" key="22">
    <source>
        <dbReference type="PIRSR" id="PIRSR600829-3"/>
    </source>
</evidence>
<evidence type="ECO:0000256" key="20">
    <source>
        <dbReference type="PIRSR" id="PIRSR600829-1"/>
    </source>
</evidence>
<evidence type="ECO:0000256" key="21">
    <source>
        <dbReference type="PIRSR" id="PIRSR600829-2"/>
    </source>
</evidence>
<feature type="binding site" evidence="22">
    <location>
        <position position="11"/>
    </location>
    <ligand>
        <name>ATP</name>
        <dbReference type="ChEBI" id="CHEBI:30616"/>
    </ligand>
</feature>
<keyword evidence="19 24" id="KW-1208">Phospholipid metabolism</keyword>
<dbReference type="GO" id="GO:0046872">
    <property type="term" value="F:metal ion binding"/>
    <property type="evidence" value="ECO:0007669"/>
    <property type="project" value="UniProtKB-KW"/>
</dbReference>
<dbReference type="InterPro" id="IPR000829">
    <property type="entry name" value="DAGK"/>
</dbReference>
<comment type="subcellular location">
    <subcellularLocation>
        <location evidence="1 24">Cell inner membrane</location>
        <topology evidence="1 24">Multi-pass membrane protein</topology>
    </subcellularLocation>
</comment>
<evidence type="ECO:0000256" key="6">
    <source>
        <dbReference type="ARBA" id="ARBA00022516"/>
    </source>
</evidence>
<feature type="active site" description="Proton acceptor" evidence="20">
    <location>
        <position position="71"/>
    </location>
</feature>
<dbReference type="GO" id="GO:0005886">
    <property type="term" value="C:plasma membrane"/>
    <property type="evidence" value="ECO:0007669"/>
    <property type="project" value="UniProtKB-SubCell"/>
</dbReference>
<comment type="caution">
    <text evidence="24">Lacks conserved residue(s) required for the propagation of feature annotation.</text>
</comment>
<dbReference type="Gene3D" id="1.10.287.3610">
    <property type="match status" value="1"/>
</dbReference>
<name>A0A8H2JMU3_9GAMM</name>
<keyword evidence="13 22" id="KW-0067">ATP-binding</keyword>
<feature type="transmembrane region" description="Helical" evidence="24">
    <location>
        <begin position="58"/>
        <end position="77"/>
    </location>
</feature>
<feature type="transmembrane region" description="Helical" evidence="24">
    <location>
        <begin position="33"/>
        <end position="51"/>
    </location>
</feature>
<evidence type="ECO:0000256" key="5">
    <source>
        <dbReference type="ARBA" id="ARBA00022475"/>
    </source>
</evidence>
<feature type="binding site" evidence="23">
    <location>
        <position position="78"/>
    </location>
    <ligand>
        <name>a divalent metal cation</name>
        <dbReference type="ChEBI" id="CHEBI:60240"/>
    </ligand>
</feature>
<evidence type="ECO:0000256" key="18">
    <source>
        <dbReference type="ARBA" id="ARBA00023209"/>
    </source>
</evidence>
<dbReference type="Pfam" id="PF01219">
    <property type="entry name" value="DAGK_prokar"/>
    <property type="match status" value="1"/>
</dbReference>
<feature type="binding site" evidence="22">
    <location>
        <position position="78"/>
    </location>
    <ligand>
        <name>ATP</name>
        <dbReference type="ChEBI" id="CHEBI:30616"/>
    </ligand>
</feature>
<evidence type="ECO:0000256" key="2">
    <source>
        <dbReference type="ARBA" id="ARBA00005967"/>
    </source>
</evidence>
<keyword evidence="14 23" id="KW-0460">Magnesium</keyword>
<evidence type="ECO:0000256" key="3">
    <source>
        <dbReference type="ARBA" id="ARBA00012133"/>
    </source>
</evidence>
<comment type="similarity">
    <text evidence="2 24">Belongs to the bacterial diacylglycerol kinase family.</text>
</comment>
<evidence type="ECO:0000256" key="19">
    <source>
        <dbReference type="ARBA" id="ARBA00023264"/>
    </source>
</evidence>
<reference evidence="25 26" key="1">
    <citation type="submission" date="2019-05" db="EMBL/GenBank/DDBJ databases">
        <title>Colwellia ponticola sp. nov., isolated from seawater.</title>
        <authorList>
            <person name="Yoon J.-H."/>
        </authorList>
    </citation>
    <scope>NUCLEOTIDE SEQUENCE [LARGE SCALE GENOMIC DNA]</scope>
    <source>
        <strain evidence="25 26">OISW-25</strain>
    </source>
</reference>
<dbReference type="InterPro" id="IPR036945">
    <property type="entry name" value="DAGK_sf"/>
</dbReference>
<evidence type="ECO:0000256" key="17">
    <source>
        <dbReference type="ARBA" id="ARBA00023136"/>
    </source>
</evidence>
<dbReference type="EC" id="2.7.1.107" evidence="3 24"/>
<dbReference type="PANTHER" id="PTHR34299:SF1">
    <property type="entry name" value="DIACYLGLYCEROL KINASE"/>
    <property type="match status" value="1"/>
</dbReference>
<evidence type="ECO:0000256" key="4">
    <source>
        <dbReference type="ARBA" id="ARBA00017575"/>
    </source>
</evidence>
<dbReference type="OrthoDB" id="9796011at2"/>
<keyword evidence="12 24" id="KW-0418">Kinase</keyword>
<keyword evidence="6" id="KW-0444">Lipid biosynthesis</keyword>
<evidence type="ECO:0000256" key="7">
    <source>
        <dbReference type="ARBA" id="ARBA00022519"/>
    </source>
</evidence>
<keyword evidence="7 24" id="KW-0997">Cell inner membrane</keyword>
<dbReference type="CDD" id="cd14264">
    <property type="entry name" value="DAGK_IM"/>
    <property type="match status" value="1"/>
</dbReference>
<keyword evidence="10 23" id="KW-0479">Metal-binding</keyword>
<keyword evidence="5" id="KW-1003">Cell membrane</keyword>
<feature type="binding site" evidence="21">
    <location>
        <position position="71"/>
    </location>
    <ligand>
        <name>substrate</name>
    </ligand>
</feature>
<feature type="binding site" evidence="23">
    <location>
        <position position="30"/>
    </location>
    <ligand>
        <name>a divalent metal cation</name>
        <dbReference type="ChEBI" id="CHEBI:60240"/>
    </ligand>
</feature>
<evidence type="ECO:0000313" key="25">
    <source>
        <dbReference type="EMBL" id="TMM45040.1"/>
    </source>
</evidence>
<protein>
    <recommendedName>
        <fullName evidence="4 24">Diacylglycerol kinase</fullName>
        <ecNumber evidence="3 24">2.7.1.107</ecNumber>
    </recommendedName>
</protein>
<sequence length="121" mass="13402">MKIAKHKGLKRVYFALLNSGKGFIWLINNEAAFKQEFIISLLLIMFSFFLNVSALEQLLLISVLGIVLIVEIVNTAIEATVDRIGLEHHPLSGLAKDLGSLAVLFSLLIALATWVVVLWTI</sequence>
<comment type="cofactor">
    <cofactor evidence="23">
        <name>Mg(2+)</name>
        <dbReference type="ChEBI" id="CHEBI:18420"/>
    </cofactor>
    <text evidence="23">Mn(2+), Zn(2+), Cd(2+) and Co(2+) support activity to lesser extents.</text>
</comment>
<dbReference type="GO" id="GO:0006654">
    <property type="term" value="P:phosphatidic acid biosynthetic process"/>
    <property type="evidence" value="ECO:0007669"/>
    <property type="project" value="InterPro"/>
</dbReference>
<accession>A0A8H2JMU3</accession>
<evidence type="ECO:0000256" key="12">
    <source>
        <dbReference type="ARBA" id="ARBA00022777"/>
    </source>
</evidence>
<feature type="binding site" evidence="22">
    <location>
        <begin position="87"/>
        <end position="89"/>
    </location>
    <ligand>
        <name>ATP</name>
        <dbReference type="ChEBI" id="CHEBI:30616"/>
    </ligand>
</feature>
<feature type="binding site" evidence="21">
    <location>
        <begin position="32"/>
        <end position="36"/>
    </location>
    <ligand>
        <name>substrate</name>
    </ligand>
</feature>
<dbReference type="PANTHER" id="PTHR34299">
    <property type="entry name" value="DIACYLGLYCEROL KINASE"/>
    <property type="match status" value="1"/>
</dbReference>
<comment type="caution">
    <text evidence="25">The sequence shown here is derived from an EMBL/GenBank/DDBJ whole genome shotgun (WGS) entry which is preliminary data.</text>
</comment>
<evidence type="ECO:0000256" key="24">
    <source>
        <dbReference type="RuleBase" id="RU363065"/>
    </source>
</evidence>
<evidence type="ECO:0000313" key="26">
    <source>
        <dbReference type="Proteomes" id="UP000307702"/>
    </source>
</evidence>
<organism evidence="25 26">
    <name type="scientific">Colwellia ponticola</name>
    <dbReference type="NCBI Taxonomy" id="2304625"/>
    <lineage>
        <taxon>Bacteria</taxon>
        <taxon>Pseudomonadati</taxon>
        <taxon>Pseudomonadota</taxon>
        <taxon>Gammaproteobacteria</taxon>
        <taxon>Alteromonadales</taxon>
        <taxon>Colwelliaceae</taxon>
        <taxon>Colwellia</taxon>
    </lineage>
</organism>
<feature type="binding site" evidence="21">
    <location>
        <position position="100"/>
    </location>
    <ligand>
        <name>substrate</name>
    </ligand>
</feature>
<keyword evidence="16 24" id="KW-0443">Lipid metabolism</keyword>
<dbReference type="RefSeq" id="WP_138622842.1">
    <property type="nucleotide sequence ID" value="NZ_SZVP01000008.1"/>
</dbReference>
<evidence type="ECO:0000256" key="15">
    <source>
        <dbReference type="ARBA" id="ARBA00022989"/>
    </source>
</evidence>
<evidence type="ECO:0000256" key="13">
    <source>
        <dbReference type="ARBA" id="ARBA00022840"/>
    </source>
</evidence>
<dbReference type="PROSITE" id="PS01069">
    <property type="entry name" value="DAGK_PROKAR"/>
    <property type="match status" value="1"/>
</dbReference>